<proteinExistence type="inferred from homology"/>
<feature type="domain" description="Peptidase S9 prolyl oligopeptidase catalytic" evidence="9">
    <location>
        <begin position="365"/>
        <end position="572"/>
    </location>
</feature>
<dbReference type="SUPFAM" id="SSF82171">
    <property type="entry name" value="DPP6 N-terminal domain-like"/>
    <property type="match status" value="1"/>
</dbReference>
<feature type="region of interest" description="Disordered" evidence="8">
    <location>
        <begin position="1"/>
        <end position="21"/>
    </location>
</feature>
<keyword evidence="11" id="KW-1185">Reference proteome</keyword>
<comment type="catalytic activity">
    <reaction evidence="1">
        <text>Cleavage of an N-acetyl or N-formyl amino acid from the N-terminus of a polypeptide.</text>
        <dbReference type="EC" id="3.4.19.1"/>
    </reaction>
</comment>
<dbReference type="PANTHER" id="PTHR42776">
    <property type="entry name" value="SERINE PEPTIDASE S9 FAMILY MEMBER"/>
    <property type="match status" value="1"/>
</dbReference>
<dbReference type="SUPFAM" id="SSF53474">
    <property type="entry name" value="alpha/beta-Hydrolases"/>
    <property type="match status" value="1"/>
</dbReference>
<dbReference type="KEGG" id="goe:100899825"/>
<dbReference type="GO" id="GO:0006508">
    <property type="term" value="P:proteolysis"/>
    <property type="evidence" value="ECO:0007669"/>
    <property type="project" value="InterPro"/>
</dbReference>
<dbReference type="GO" id="GO:0004252">
    <property type="term" value="F:serine-type endopeptidase activity"/>
    <property type="evidence" value="ECO:0007669"/>
    <property type="project" value="TreeGrafter"/>
</dbReference>
<evidence type="ECO:0000313" key="12">
    <source>
        <dbReference type="RefSeq" id="XP_028966425.1"/>
    </source>
</evidence>
<dbReference type="Pfam" id="PF00326">
    <property type="entry name" value="Peptidase_S9"/>
    <property type="match status" value="1"/>
</dbReference>
<evidence type="ECO:0000259" key="10">
    <source>
        <dbReference type="Pfam" id="PF19283"/>
    </source>
</evidence>
<evidence type="ECO:0000256" key="4">
    <source>
        <dbReference type="ARBA" id="ARBA00011881"/>
    </source>
</evidence>
<keyword evidence="6" id="KW-0963">Cytoplasm</keyword>
<dbReference type="GeneID" id="100899825"/>
<organism evidence="11 12">
    <name type="scientific">Galendromus occidentalis</name>
    <name type="common">western predatory mite</name>
    <dbReference type="NCBI Taxonomy" id="34638"/>
    <lineage>
        <taxon>Eukaryota</taxon>
        <taxon>Metazoa</taxon>
        <taxon>Ecdysozoa</taxon>
        <taxon>Arthropoda</taxon>
        <taxon>Chelicerata</taxon>
        <taxon>Arachnida</taxon>
        <taxon>Acari</taxon>
        <taxon>Parasitiformes</taxon>
        <taxon>Mesostigmata</taxon>
        <taxon>Gamasina</taxon>
        <taxon>Phytoseioidea</taxon>
        <taxon>Phytoseiidae</taxon>
        <taxon>Typhlodrominae</taxon>
        <taxon>Galendromus</taxon>
    </lineage>
</organism>
<dbReference type="Proteomes" id="UP000694867">
    <property type="component" value="Unplaced"/>
</dbReference>
<feature type="domain" description="Acylamino-acid-releasing enzyme N-terminal" evidence="10">
    <location>
        <begin position="65"/>
        <end position="309"/>
    </location>
</feature>
<comment type="similarity">
    <text evidence="3">Belongs to the peptidase S9C family.</text>
</comment>
<dbReference type="InterPro" id="IPR029058">
    <property type="entry name" value="AB_hydrolase_fold"/>
</dbReference>
<evidence type="ECO:0000259" key="9">
    <source>
        <dbReference type="Pfam" id="PF00326"/>
    </source>
</evidence>
<sequence>MARRSCLLPRRGNRSPSLTSRGNHLQRALSVIEVIEVLVFVSVERSFPCANCFPSFRIFSGDLFSWRGDWGEQLEGSACPVIVLLNIEDMRAQVIEKSDYSLGQAIFTVDSEGIVGVERLNTPYRLGSIFCNNRLQSLFYYHIKSKTFESISAPDKCAFCPRFDQSGKTLVFLQNEVGGPHQMAAELLKINWASDKRDPIVVVEIPANPKENEFPGLYMPKLMDRCILDDGKTLLFNSIWHSRLVILRIDLELGTVVNETADEEYGAWSLFDIHNGYVLASRSSPSIKPHVIVGKVGGDSIDWLTVTDPIDVPNTKWELMKLRPADAPDHFFEAIHIYGNVDKNLPLIVSPHGGPHAVSTLGYMKTVQFFVDCGYGVLFVNYRGSVGFGEVNLRSLPGRIGDVDVKDVFQAAAAVNERYKSTAVLFGGSHGGFLSAHLVGQYPSAFKAAALRNPVCSLSMMGPTDIPDWCWYEAGCEGKFKHDSLPSRNDLAQALSVSPMSHAHKITAPCFFFLGLKDQRVDKGQGIQLFKHLRARGVDTKCKMYDDNHSLSKVKHESDAYISSVEWFERYISRP</sequence>
<evidence type="ECO:0000256" key="6">
    <source>
        <dbReference type="ARBA" id="ARBA00022490"/>
    </source>
</evidence>
<dbReference type="Pfam" id="PF19283">
    <property type="entry name" value="APEH_N"/>
    <property type="match status" value="1"/>
</dbReference>
<dbReference type="InterPro" id="IPR001375">
    <property type="entry name" value="Peptidase_S9_cat"/>
</dbReference>
<evidence type="ECO:0000256" key="8">
    <source>
        <dbReference type="SAM" id="MobiDB-lite"/>
    </source>
</evidence>
<evidence type="ECO:0000256" key="1">
    <source>
        <dbReference type="ARBA" id="ARBA00000721"/>
    </source>
</evidence>
<comment type="subunit">
    <text evidence="4">Homotetramer.</text>
</comment>
<evidence type="ECO:0000256" key="3">
    <source>
        <dbReference type="ARBA" id="ARBA00010040"/>
    </source>
</evidence>
<protein>
    <recommendedName>
        <fullName evidence="5">acylaminoacyl-peptidase</fullName>
        <ecNumber evidence="5">3.4.19.1</ecNumber>
    </recommendedName>
</protein>
<name>A0AAJ7SD78_9ACAR</name>
<dbReference type="InterPro" id="IPR045550">
    <property type="entry name" value="AARE_N"/>
</dbReference>
<comment type="subcellular location">
    <subcellularLocation>
        <location evidence="2">Cytoplasm</location>
    </subcellularLocation>
</comment>
<reference evidence="12" key="1">
    <citation type="submission" date="2025-08" db="UniProtKB">
        <authorList>
            <consortium name="RefSeq"/>
        </authorList>
    </citation>
    <scope>IDENTIFICATION</scope>
</reference>
<dbReference type="Gene3D" id="3.40.50.1820">
    <property type="entry name" value="alpha/beta hydrolase"/>
    <property type="match status" value="1"/>
</dbReference>
<dbReference type="RefSeq" id="XP_028966425.1">
    <property type="nucleotide sequence ID" value="XM_029110592.1"/>
</dbReference>
<keyword evidence="7" id="KW-0378">Hydrolase</keyword>
<dbReference type="PANTHER" id="PTHR42776:SF4">
    <property type="entry name" value="ACYLAMINO-ACID-RELEASING ENZYME"/>
    <property type="match status" value="1"/>
</dbReference>
<gene>
    <name evidence="12" type="primary">LOC100899825</name>
</gene>
<dbReference type="EC" id="3.4.19.1" evidence="5"/>
<evidence type="ECO:0000256" key="5">
    <source>
        <dbReference type="ARBA" id="ARBA00012917"/>
    </source>
</evidence>
<accession>A0AAJ7SD78</accession>
<evidence type="ECO:0000256" key="7">
    <source>
        <dbReference type="ARBA" id="ARBA00022801"/>
    </source>
</evidence>
<evidence type="ECO:0000313" key="11">
    <source>
        <dbReference type="Proteomes" id="UP000694867"/>
    </source>
</evidence>
<dbReference type="AlphaFoldDB" id="A0AAJ7SD78"/>
<evidence type="ECO:0000256" key="2">
    <source>
        <dbReference type="ARBA" id="ARBA00004496"/>
    </source>
</evidence>